<feature type="transmembrane region" description="Helical" evidence="8">
    <location>
        <begin position="101"/>
        <end position="121"/>
    </location>
</feature>
<comment type="similarity">
    <text evidence="2">Belongs to the BCCT transporter (TC 2.A.15) family.</text>
</comment>
<name>A0A095SP87_9GAMM</name>
<evidence type="ECO:0000256" key="8">
    <source>
        <dbReference type="SAM" id="Phobius"/>
    </source>
</evidence>
<evidence type="ECO:0000256" key="5">
    <source>
        <dbReference type="ARBA" id="ARBA00022692"/>
    </source>
</evidence>
<keyword evidence="5 8" id="KW-0812">Transmembrane</keyword>
<evidence type="ECO:0000256" key="2">
    <source>
        <dbReference type="ARBA" id="ARBA00005658"/>
    </source>
</evidence>
<keyword evidence="10" id="KW-1185">Reference proteome</keyword>
<dbReference type="NCBIfam" id="NF007399">
    <property type="entry name" value="PRK09928.1"/>
    <property type="match status" value="1"/>
</dbReference>
<proteinExistence type="inferred from homology"/>
<dbReference type="NCBIfam" id="TIGR00842">
    <property type="entry name" value="bcct"/>
    <property type="match status" value="1"/>
</dbReference>
<dbReference type="InterPro" id="IPR018093">
    <property type="entry name" value="BCCT_CS"/>
</dbReference>
<feature type="transmembrane region" description="Helical" evidence="8">
    <location>
        <begin position="486"/>
        <end position="506"/>
    </location>
</feature>
<feature type="transmembrane region" description="Helical" evidence="8">
    <location>
        <begin position="152"/>
        <end position="172"/>
    </location>
</feature>
<dbReference type="AlphaFoldDB" id="A0A095SP87"/>
<comment type="caution">
    <text evidence="9">The sequence shown here is derived from an EMBL/GenBank/DDBJ whole genome shotgun (WGS) entry which is preliminary data.</text>
</comment>
<evidence type="ECO:0000256" key="6">
    <source>
        <dbReference type="ARBA" id="ARBA00022989"/>
    </source>
</evidence>
<dbReference type="Pfam" id="PF02028">
    <property type="entry name" value="BCCT"/>
    <property type="match status" value="1"/>
</dbReference>
<evidence type="ECO:0000313" key="9">
    <source>
        <dbReference type="EMBL" id="KGD66407.1"/>
    </source>
</evidence>
<sequence>MSESAEQDTSPTSGIKSKINPPVFYGSLVIIVGLVLFSVVAPETAGSFFNGLKLAVIEEASWFYVLTVAIIISLVAFLGISRYGEIKLGPDHSEPDYSYGSWFAMLFSAGMGIGLMFFGVAEPVMHFTSPPMAEPGGIEAAKEAMRVTFFHWGLHAWSIYAIVGLILAYFSFRRGLPLTLRSALYPIIGKKIYGPIGHAVDIFAVVGTVLGVATSLGFGVQQVNAGLNYLFGLPVSDTMQVTLIVVITGLATISVVTGLDAGIRRLSELNLGLAFLLLAFVLLLGPTIFLLKTYMQNVGSYLSELVSMTFNLYAYQPKVDGGPQAWVGGWTIFYWGWWIAWSPFVGLFIARISRGRTIREFAMGVMFVPAGFTLFWMTVFGDSGIHMIMTESFADLGRLVSEDMSVALFHFLEQFPFSGFISGVATLMVIVFFVTSSDSGSMVVDMLASGGHDDTPVWQRVFWASSEGVVAIALMLAGGLGALQSATIAAALPFSAVLLVAAYGLLRSLRIENIRQRSLAAAVAPPAEVHVGHQRPQGSGGWKSRLKNMVNFPLRVKVLEFLEVTVKPALETVAKELESYGLKVEIRHEDDRAYLEVSHGQETDFIYGVRVRGYTRPSLTIRQLDHAKKHADKDTYYRAEVFLQEGGQDYDLMGYTKDQVIVDVLDQYEKHMHFLHMLR</sequence>
<dbReference type="PROSITE" id="PS01303">
    <property type="entry name" value="BCCT"/>
    <property type="match status" value="1"/>
</dbReference>
<feature type="transmembrane region" description="Helical" evidence="8">
    <location>
        <begin position="457"/>
        <end position="480"/>
    </location>
</feature>
<dbReference type="RefSeq" id="WP_035229274.1">
    <property type="nucleotide sequence ID" value="NZ_ARXV01000001.1"/>
</dbReference>
<dbReference type="Proteomes" id="UP000029444">
    <property type="component" value="Unassembled WGS sequence"/>
</dbReference>
<evidence type="ECO:0000256" key="3">
    <source>
        <dbReference type="ARBA" id="ARBA00022448"/>
    </source>
</evidence>
<keyword evidence="4" id="KW-1003">Cell membrane</keyword>
<feature type="transmembrane region" description="Helical" evidence="8">
    <location>
        <begin position="61"/>
        <end position="80"/>
    </location>
</feature>
<organism evidence="9 10">
    <name type="scientific">Alcanivorax nanhaiticus</name>
    <dbReference type="NCBI Taxonomy" id="1177154"/>
    <lineage>
        <taxon>Bacteria</taxon>
        <taxon>Pseudomonadati</taxon>
        <taxon>Pseudomonadota</taxon>
        <taxon>Gammaproteobacteria</taxon>
        <taxon>Oceanospirillales</taxon>
        <taxon>Alcanivoracaceae</taxon>
        <taxon>Alcanivorax</taxon>
    </lineage>
</organism>
<accession>A0A095SP87</accession>
<dbReference type="GO" id="GO:0005886">
    <property type="term" value="C:plasma membrane"/>
    <property type="evidence" value="ECO:0007669"/>
    <property type="project" value="UniProtKB-SubCell"/>
</dbReference>
<feature type="transmembrane region" description="Helical" evidence="8">
    <location>
        <begin position="415"/>
        <end position="436"/>
    </location>
</feature>
<feature type="transmembrane region" description="Helical" evidence="8">
    <location>
        <begin position="238"/>
        <end position="259"/>
    </location>
</feature>
<dbReference type="EMBL" id="ARXV01000001">
    <property type="protein sequence ID" value="KGD66407.1"/>
    <property type="molecule type" value="Genomic_DNA"/>
</dbReference>
<dbReference type="PANTHER" id="PTHR30047:SF7">
    <property type="entry name" value="HIGH-AFFINITY CHOLINE TRANSPORT PROTEIN"/>
    <property type="match status" value="1"/>
</dbReference>
<feature type="transmembrane region" description="Helical" evidence="8">
    <location>
        <begin position="271"/>
        <end position="291"/>
    </location>
</feature>
<dbReference type="PANTHER" id="PTHR30047">
    <property type="entry name" value="HIGH-AFFINITY CHOLINE TRANSPORT PROTEIN-RELATED"/>
    <property type="match status" value="1"/>
</dbReference>
<protein>
    <submittedName>
        <fullName evidence="9">Choline/carnitine/betaine transporter family protein</fullName>
    </submittedName>
</protein>
<dbReference type="OrthoDB" id="9775735at2"/>
<gene>
    <name evidence="9" type="ORF">Y5S_00074</name>
</gene>
<dbReference type="PATRIC" id="fig|1177154.3.peg.76"/>
<evidence type="ECO:0000256" key="7">
    <source>
        <dbReference type="ARBA" id="ARBA00023136"/>
    </source>
</evidence>
<keyword evidence="3" id="KW-0813">Transport</keyword>
<feature type="transmembrane region" description="Helical" evidence="8">
    <location>
        <begin position="361"/>
        <end position="379"/>
    </location>
</feature>
<dbReference type="GO" id="GO:0022857">
    <property type="term" value="F:transmembrane transporter activity"/>
    <property type="evidence" value="ECO:0007669"/>
    <property type="project" value="InterPro"/>
</dbReference>
<evidence type="ECO:0000256" key="4">
    <source>
        <dbReference type="ARBA" id="ARBA00022475"/>
    </source>
</evidence>
<dbReference type="InterPro" id="IPR000060">
    <property type="entry name" value="BCCT_transptr"/>
</dbReference>
<evidence type="ECO:0000313" key="10">
    <source>
        <dbReference type="Proteomes" id="UP000029444"/>
    </source>
</evidence>
<keyword evidence="6 8" id="KW-1133">Transmembrane helix</keyword>
<feature type="transmembrane region" description="Helical" evidence="8">
    <location>
        <begin position="332"/>
        <end position="349"/>
    </location>
</feature>
<reference evidence="9 10" key="1">
    <citation type="submission" date="2012-09" db="EMBL/GenBank/DDBJ databases">
        <title>Genome Sequence of alkane-degrading Bacterium Alcanivorax sp. 19-m-6.</title>
        <authorList>
            <person name="Lai Q."/>
            <person name="Shao Z."/>
        </authorList>
    </citation>
    <scope>NUCLEOTIDE SEQUENCE [LARGE SCALE GENOMIC DNA]</scope>
    <source>
        <strain evidence="9 10">19-m-6</strain>
    </source>
</reference>
<feature type="transmembrane region" description="Helical" evidence="8">
    <location>
        <begin position="192"/>
        <end position="218"/>
    </location>
</feature>
<comment type="subcellular location">
    <subcellularLocation>
        <location evidence="1">Cell membrane</location>
        <topology evidence="1">Multi-pass membrane protein</topology>
    </subcellularLocation>
</comment>
<evidence type="ECO:0000256" key="1">
    <source>
        <dbReference type="ARBA" id="ARBA00004651"/>
    </source>
</evidence>
<feature type="transmembrane region" description="Helical" evidence="8">
    <location>
        <begin position="23"/>
        <end position="41"/>
    </location>
</feature>
<keyword evidence="7 8" id="KW-0472">Membrane</keyword>
<dbReference type="eggNOG" id="COG1292">
    <property type="taxonomic scope" value="Bacteria"/>
</dbReference>